<dbReference type="Proteomes" id="UP001233172">
    <property type="component" value="Unassembled WGS sequence"/>
</dbReference>
<name>A0AAD8FFF9_BIOPF</name>
<proteinExistence type="predicted"/>
<evidence type="ECO:0000313" key="4">
    <source>
        <dbReference type="Proteomes" id="UP001233172"/>
    </source>
</evidence>
<feature type="compositionally biased region" description="Pro residues" evidence="1">
    <location>
        <begin position="326"/>
        <end position="337"/>
    </location>
</feature>
<reference evidence="3" key="2">
    <citation type="submission" date="2023-04" db="EMBL/GenBank/DDBJ databases">
        <authorList>
            <person name="Bu L."/>
            <person name="Lu L."/>
            <person name="Laidemitt M.R."/>
            <person name="Zhang S.M."/>
            <person name="Mutuku M."/>
            <person name="Mkoji G."/>
            <person name="Steinauer M."/>
            <person name="Loker E.S."/>
        </authorList>
    </citation>
    <scope>NUCLEOTIDE SEQUENCE</scope>
    <source>
        <strain evidence="3">KasaAsao</strain>
        <tissue evidence="3">Whole Snail</tissue>
    </source>
</reference>
<evidence type="ECO:0000313" key="3">
    <source>
        <dbReference type="EMBL" id="KAK0061446.1"/>
    </source>
</evidence>
<protein>
    <submittedName>
        <fullName evidence="3">Uncharacterized protein</fullName>
    </submittedName>
</protein>
<evidence type="ECO:0000256" key="2">
    <source>
        <dbReference type="SAM" id="Phobius"/>
    </source>
</evidence>
<sequence length="346" mass="38583">MNVVSLWSIGFALLCMFTYTVLGSTINSLRLIELQNFTVECPHENVQWMVTFGNYRSRAALCQRNSTYVGCTNELGSNVIVSYKKPEEYNSSHTASPKTSYFHVIRVDPYLKRIECQDYNYNSLMTWIVKVTNLDVSVNGLTTTDVLICENQDVTVTCQSKGSSDSVLTVMYENSEGLFDRTVGSSLSYTLTRDTYNVYHEPQAYVQKLGCTLQGGLNVTKLIQLQVMKCLNIESQSPRRSTSNSSRFSTIGLPVAIVCFVIIVIVILVVYYRRSKHAASGRGQIRGAQQHQNESPSSDIQPSGSPAMRISAITNRPESILVKDSPPTPNFSAPPPSYEEVVYLGR</sequence>
<keyword evidence="2" id="KW-0472">Membrane</keyword>
<keyword evidence="4" id="KW-1185">Reference proteome</keyword>
<feature type="transmembrane region" description="Helical" evidence="2">
    <location>
        <begin position="251"/>
        <end position="272"/>
    </location>
</feature>
<dbReference type="AlphaFoldDB" id="A0AAD8FFF9"/>
<feature type="region of interest" description="Disordered" evidence="1">
    <location>
        <begin position="281"/>
        <end position="346"/>
    </location>
</feature>
<dbReference type="EMBL" id="JASAOG010000030">
    <property type="protein sequence ID" value="KAK0061446.1"/>
    <property type="molecule type" value="Genomic_DNA"/>
</dbReference>
<organism evidence="3 4">
    <name type="scientific">Biomphalaria pfeifferi</name>
    <name type="common">Bloodfluke planorb</name>
    <name type="synonym">Freshwater snail</name>
    <dbReference type="NCBI Taxonomy" id="112525"/>
    <lineage>
        <taxon>Eukaryota</taxon>
        <taxon>Metazoa</taxon>
        <taxon>Spiralia</taxon>
        <taxon>Lophotrochozoa</taxon>
        <taxon>Mollusca</taxon>
        <taxon>Gastropoda</taxon>
        <taxon>Heterobranchia</taxon>
        <taxon>Euthyneura</taxon>
        <taxon>Panpulmonata</taxon>
        <taxon>Hygrophila</taxon>
        <taxon>Lymnaeoidea</taxon>
        <taxon>Planorbidae</taxon>
        <taxon>Biomphalaria</taxon>
    </lineage>
</organism>
<keyword evidence="2" id="KW-1133">Transmembrane helix</keyword>
<keyword evidence="2" id="KW-0812">Transmembrane</keyword>
<feature type="compositionally biased region" description="Polar residues" evidence="1">
    <location>
        <begin position="287"/>
        <end position="304"/>
    </location>
</feature>
<evidence type="ECO:0000256" key="1">
    <source>
        <dbReference type="SAM" id="MobiDB-lite"/>
    </source>
</evidence>
<gene>
    <name evidence="3" type="ORF">Bpfe_009252</name>
</gene>
<reference evidence="3" key="1">
    <citation type="journal article" date="2023" name="PLoS Negl. Trop. Dis.">
        <title>A genome sequence for Biomphalaria pfeifferi, the major vector snail for the human-infecting parasite Schistosoma mansoni.</title>
        <authorList>
            <person name="Bu L."/>
            <person name="Lu L."/>
            <person name="Laidemitt M.R."/>
            <person name="Zhang S.M."/>
            <person name="Mutuku M."/>
            <person name="Mkoji G."/>
            <person name="Steinauer M."/>
            <person name="Loker E.S."/>
        </authorList>
    </citation>
    <scope>NUCLEOTIDE SEQUENCE</scope>
    <source>
        <strain evidence="3">KasaAsao</strain>
    </source>
</reference>
<comment type="caution">
    <text evidence="3">The sequence shown here is derived from an EMBL/GenBank/DDBJ whole genome shotgun (WGS) entry which is preliminary data.</text>
</comment>
<accession>A0AAD8FFF9</accession>